<dbReference type="GO" id="GO:0016810">
    <property type="term" value="F:hydrolase activity, acting on carbon-nitrogen (but not peptide) bonds"/>
    <property type="evidence" value="ECO:0007669"/>
    <property type="project" value="InterPro"/>
</dbReference>
<reference evidence="5 7" key="1">
    <citation type="submission" date="2016-01" db="EMBL/GenBank/DDBJ databases">
        <title>Genome Sequences of Twelve Sporeforming Bacillus Species Isolated from Foods.</title>
        <authorList>
            <person name="Berendsen E.M."/>
            <person name="Wells-Bennik M.H."/>
            <person name="Krawcyk A.O."/>
            <person name="De Jong A."/>
            <person name="Holsappel S."/>
            <person name="Eijlander R.T."/>
            <person name="Kuipers O.P."/>
        </authorList>
    </citation>
    <scope>NUCLEOTIDE SEQUENCE [LARGE SCALE GENOMIC DNA]</scope>
    <source>
        <strain evidence="5 7">B4102</strain>
    </source>
</reference>
<dbReference type="Pfam" id="PF01522">
    <property type="entry name" value="Polysacc_deac_1"/>
    <property type="match status" value="1"/>
</dbReference>
<keyword evidence="7" id="KW-1185">Reference proteome</keyword>
<feature type="signal peptide" evidence="3">
    <location>
        <begin position="1"/>
        <end position="23"/>
    </location>
</feature>
<dbReference type="SUPFAM" id="SSF88713">
    <property type="entry name" value="Glycoside hydrolase/deacetylase"/>
    <property type="match status" value="1"/>
</dbReference>
<protein>
    <submittedName>
        <fullName evidence="6">Polysaccharide deacetylase family protein</fullName>
    </submittedName>
</protein>
<evidence type="ECO:0000313" key="5">
    <source>
        <dbReference type="EMBL" id="KYD11057.1"/>
    </source>
</evidence>
<name>A0A150LFE6_9BACI</name>
<evidence type="ECO:0000256" key="2">
    <source>
        <dbReference type="ARBA" id="ARBA00022801"/>
    </source>
</evidence>
<dbReference type="PANTHER" id="PTHR10587:SF133">
    <property type="entry name" value="CHITIN DEACETYLASE 1-RELATED"/>
    <property type="match status" value="1"/>
</dbReference>
<evidence type="ECO:0000256" key="3">
    <source>
        <dbReference type="SAM" id="SignalP"/>
    </source>
</evidence>
<dbReference type="GO" id="GO:0005975">
    <property type="term" value="P:carbohydrate metabolic process"/>
    <property type="evidence" value="ECO:0007669"/>
    <property type="project" value="InterPro"/>
</dbReference>
<evidence type="ECO:0000313" key="6">
    <source>
        <dbReference type="EMBL" id="QQX26804.1"/>
    </source>
</evidence>
<dbReference type="Gene3D" id="3.20.20.370">
    <property type="entry name" value="Glycoside hydrolase/deacetylase"/>
    <property type="match status" value="1"/>
</dbReference>
<dbReference type="STRING" id="46224.B4102_0117"/>
<feature type="domain" description="NodB homology" evidence="4">
    <location>
        <begin position="46"/>
        <end position="228"/>
    </location>
</feature>
<dbReference type="RefSeq" id="WP_066226765.1">
    <property type="nucleotide sequence ID" value="NZ_CP066701.1"/>
</dbReference>
<dbReference type="GO" id="GO:0046872">
    <property type="term" value="F:metal ion binding"/>
    <property type="evidence" value="ECO:0007669"/>
    <property type="project" value="UniProtKB-KW"/>
</dbReference>
<proteinExistence type="predicted"/>
<gene>
    <name evidence="5" type="ORF">B4102_0117</name>
    <name evidence="6" type="ORF">JGZ69_08455</name>
</gene>
<dbReference type="GO" id="GO:0016020">
    <property type="term" value="C:membrane"/>
    <property type="evidence" value="ECO:0007669"/>
    <property type="project" value="TreeGrafter"/>
</dbReference>
<dbReference type="OrthoDB" id="9812065at2"/>
<keyword evidence="1" id="KW-0479">Metal-binding</keyword>
<organism evidence="5 7">
    <name type="scientific">Heyndrickxia sporothermodurans</name>
    <dbReference type="NCBI Taxonomy" id="46224"/>
    <lineage>
        <taxon>Bacteria</taxon>
        <taxon>Bacillati</taxon>
        <taxon>Bacillota</taxon>
        <taxon>Bacilli</taxon>
        <taxon>Bacillales</taxon>
        <taxon>Bacillaceae</taxon>
        <taxon>Heyndrickxia</taxon>
    </lineage>
</organism>
<sequence>MRLSLNLLLVTTFFFLLANNSFASTKGRMFYEKTGKVFWDVKTNEKIVALTFDDGPSPTFTPQILDTLAKYQAKATFFVIGEHAEKYPEIIKRQAEEGHEIANHTYNHHYDLTVNPANLKRELKQTANTIFSITGYYPSLFRPVGGYYDETIINTAIKKGYQIIMWSWHQDTKDWTRPGANKIAHSVTSDTQPGDIVLMHDSGGDRTQTVQALDKILATLKKEGYECVTVSELLYRSKGILPSPLYLFPTM</sequence>
<reference evidence="6 8" key="2">
    <citation type="submission" date="2020-12" db="EMBL/GenBank/DDBJ databases">
        <title>Taxonomic evaluation of the Bacillus sporothermodurans group of bacteria based on whole genome sequences.</title>
        <authorList>
            <person name="Fiedler G."/>
            <person name="Herbstmann A.-D."/>
            <person name="Doll E."/>
            <person name="Wenning M."/>
            <person name="Brinks E."/>
            <person name="Kabisch J."/>
            <person name="Breitenwieser F."/>
            <person name="Lappann M."/>
            <person name="Boehnlein C."/>
            <person name="Franz C."/>
        </authorList>
    </citation>
    <scope>NUCLEOTIDE SEQUENCE [LARGE SCALE GENOMIC DNA]</scope>
    <source>
        <strain evidence="6 8">DSM 10599</strain>
    </source>
</reference>
<dbReference type="InterPro" id="IPR002509">
    <property type="entry name" value="NODB_dom"/>
</dbReference>
<dbReference type="InterPro" id="IPR011330">
    <property type="entry name" value="Glyco_hydro/deAcase_b/a-brl"/>
</dbReference>
<feature type="chain" id="PRO_5041044261" evidence="3">
    <location>
        <begin position="24"/>
        <end position="251"/>
    </location>
</feature>
<dbReference type="AlphaFoldDB" id="A0A150LFE6"/>
<evidence type="ECO:0000256" key="1">
    <source>
        <dbReference type="ARBA" id="ARBA00022723"/>
    </source>
</evidence>
<evidence type="ECO:0000259" key="4">
    <source>
        <dbReference type="PROSITE" id="PS51677"/>
    </source>
</evidence>
<dbReference type="Proteomes" id="UP000595512">
    <property type="component" value="Chromosome"/>
</dbReference>
<dbReference type="Proteomes" id="UP000075666">
    <property type="component" value="Unassembled WGS sequence"/>
</dbReference>
<dbReference type="KEGG" id="hspo:JGZ69_08455"/>
<evidence type="ECO:0000313" key="8">
    <source>
        <dbReference type="Proteomes" id="UP000595512"/>
    </source>
</evidence>
<dbReference type="PANTHER" id="PTHR10587">
    <property type="entry name" value="GLYCOSYL TRANSFERASE-RELATED"/>
    <property type="match status" value="1"/>
</dbReference>
<dbReference type="EMBL" id="CP066701">
    <property type="protein sequence ID" value="QQX26804.1"/>
    <property type="molecule type" value="Genomic_DNA"/>
</dbReference>
<keyword evidence="3" id="KW-0732">Signal</keyword>
<dbReference type="PROSITE" id="PS51677">
    <property type="entry name" value="NODB"/>
    <property type="match status" value="1"/>
</dbReference>
<accession>A0A150LFE6</accession>
<keyword evidence="2" id="KW-0378">Hydrolase</keyword>
<evidence type="ECO:0000313" key="7">
    <source>
        <dbReference type="Proteomes" id="UP000075666"/>
    </source>
</evidence>
<dbReference type="InterPro" id="IPR050248">
    <property type="entry name" value="Polysacc_deacetylase_ArnD"/>
</dbReference>
<dbReference type="EMBL" id="LQYN01000010">
    <property type="protein sequence ID" value="KYD11057.1"/>
    <property type="molecule type" value="Genomic_DNA"/>
</dbReference>
<dbReference type="PATRIC" id="fig|46224.3.peg.471"/>